<feature type="transmembrane region" description="Helical" evidence="9">
    <location>
        <begin position="76"/>
        <end position="94"/>
    </location>
</feature>
<keyword evidence="11" id="KW-1185">Reference proteome</keyword>
<evidence type="ECO:0000313" key="11">
    <source>
        <dbReference type="Proteomes" id="UP000822862"/>
    </source>
</evidence>
<accession>A0ABX8YZN3</accession>
<gene>
    <name evidence="10" type="ORF">RHAB15C_0000676</name>
</gene>
<evidence type="ECO:0000256" key="6">
    <source>
        <dbReference type="ARBA" id="ARBA00022840"/>
    </source>
</evidence>
<feature type="transmembrane region" description="Helical" evidence="9">
    <location>
        <begin position="217"/>
        <end position="239"/>
    </location>
</feature>
<feature type="transmembrane region" description="Helical" evidence="9">
    <location>
        <begin position="380"/>
        <end position="400"/>
    </location>
</feature>
<feature type="transmembrane region" description="Helical" evidence="9">
    <location>
        <begin position="47"/>
        <end position="64"/>
    </location>
</feature>
<feature type="transmembrane region" description="Helical" evidence="9">
    <location>
        <begin position="292"/>
        <end position="319"/>
    </location>
</feature>
<organism evidence="10 11">
    <name type="scientific">Candidatus Rhabdochlamydia porcellionis</name>
    <dbReference type="NCBI Taxonomy" id="225148"/>
    <lineage>
        <taxon>Bacteria</taxon>
        <taxon>Pseudomonadati</taxon>
        <taxon>Chlamydiota</taxon>
        <taxon>Chlamydiia</taxon>
        <taxon>Parachlamydiales</taxon>
        <taxon>Candidatus Rhabdochlamydiaceae</taxon>
        <taxon>Candidatus Rhabdochlamydia</taxon>
    </lineage>
</organism>
<evidence type="ECO:0000256" key="1">
    <source>
        <dbReference type="ARBA" id="ARBA00004141"/>
    </source>
</evidence>
<evidence type="ECO:0000256" key="4">
    <source>
        <dbReference type="ARBA" id="ARBA00022692"/>
    </source>
</evidence>
<proteinExistence type="inferred from homology"/>
<dbReference type="InterPro" id="IPR036259">
    <property type="entry name" value="MFS_trans_sf"/>
</dbReference>
<dbReference type="EMBL" id="CP075585">
    <property type="protein sequence ID" value="QZA58797.1"/>
    <property type="molecule type" value="Genomic_DNA"/>
</dbReference>
<name>A0ABX8YZN3_9BACT</name>
<feature type="transmembrane region" description="Helical" evidence="9">
    <location>
        <begin position="259"/>
        <end position="280"/>
    </location>
</feature>
<feature type="transmembrane region" description="Helical" evidence="9">
    <location>
        <begin position="100"/>
        <end position="123"/>
    </location>
</feature>
<evidence type="ECO:0000256" key="3">
    <source>
        <dbReference type="ARBA" id="ARBA00022448"/>
    </source>
</evidence>
<dbReference type="Pfam" id="PF03219">
    <property type="entry name" value="TLC"/>
    <property type="match status" value="1"/>
</dbReference>
<dbReference type="PANTHER" id="PTHR31187">
    <property type="match status" value="1"/>
</dbReference>
<protein>
    <recommendedName>
        <fullName evidence="9">ADP,ATP carrier protein</fullName>
    </recommendedName>
</protein>
<feature type="transmembrane region" description="Helical" evidence="9">
    <location>
        <begin position="135"/>
        <end position="159"/>
    </location>
</feature>
<dbReference type="PANTHER" id="PTHR31187:SF1">
    <property type="entry name" value="ADP,ATP CARRIER PROTEIN 1"/>
    <property type="match status" value="1"/>
</dbReference>
<evidence type="ECO:0000256" key="7">
    <source>
        <dbReference type="ARBA" id="ARBA00022989"/>
    </source>
</evidence>
<feature type="transmembrane region" description="Helical" evidence="9">
    <location>
        <begin position="353"/>
        <end position="373"/>
    </location>
</feature>
<dbReference type="Gene3D" id="1.20.1250.20">
    <property type="entry name" value="MFS general substrate transporter like domains"/>
    <property type="match status" value="1"/>
</dbReference>
<evidence type="ECO:0000256" key="8">
    <source>
        <dbReference type="ARBA" id="ARBA00023136"/>
    </source>
</evidence>
<dbReference type="SUPFAM" id="SSF103473">
    <property type="entry name" value="MFS general substrate transporter"/>
    <property type="match status" value="1"/>
</dbReference>
<sequence length="413" mass="47440">MLKRSKEYLFILTAMLCSFFISMDYAIVRPVSNALFITDYGVNFFPYAWLFSIPLNLLLVGLYNKYLPKLGCLKTYLSLAIAVILINCACATWIHKVPFLSFFLYVWKDAYIMLIFQQVWSLIHVNISMKRAKYLYGFFFGIGGLGFLLGSLFPSFLAVKIGSESLLYITLPLYVFLSFLYVMMLKQSKQTEIFPLEKKQGLETVLHGLKLIAGSRVLIFVSLAVIFMQVISTLVDYQFNTFLEELVTEKDLRTQYSGRIQTIGQTFTTAMQFLGTYFLVRFFGVKRLHVGIPMLLCIMSIFCFLFPAFGMITFTFVILKTFDFSLFSIIKEMLYIPLNSDEKFRAKAFIDVFLYRFAKAFASLIILSLQAILSTSMLPILNAAIVFIFTIWIAVAMYHLKETDLSYSMGSIK</sequence>
<feature type="transmembrane region" description="Helical" evidence="9">
    <location>
        <begin position="7"/>
        <end position="27"/>
    </location>
</feature>
<feature type="transmembrane region" description="Helical" evidence="9">
    <location>
        <begin position="165"/>
        <end position="184"/>
    </location>
</feature>
<evidence type="ECO:0000256" key="2">
    <source>
        <dbReference type="ARBA" id="ARBA00007127"/>
    </source>
</evidence>
<dbReference type="RefSeq" id="WP_194845621.1">
    <property type="nucleotide sequence ID" value="NZ_CP075585.1"/>
</dbReference>
<keyword evidence="6 9" id="KW-0067">ATP-binding</keyword>
<comment type="similarity">
    <text evidence="2 9">Belongs to the ADP/ATP translocase tlc family.</text>
</comment>
<keyword evidence="8 9" id="KW-0472">Membrane</keyword>
<evidence type="ECO:0000256" key="9">
    <source>
        <dbReference type="RuleBase" id="RU363121"/>
    </source>
</evidence>
<evidence type="ECO:0000313" key="10">
    <source>
        <dbReference type="EMBL" id="QZA58797.1"/>
    </source>
</evidence>
<keyword evidence="7 9" id="KW-1133">Transmembrane helix</keyword>
<evidence type="ECO:0000256" key="5">
    <source>
        <dbReference type="ARBA" id="ARBA00022741"/>
    </source>
</evidence>
<dbReference type="Proteomes" id="UP000822862">
    <property type="component" value="Chromosome"/>
</dbReference>
<keyword evidence="3 9" id="KW-0813">Transport</keyword>
<keyword evidence="5 9" id="KW-0547">Nucleotide-binding</keyword>
<comment type="subcellular location">
    <subcellularLocation>
        <location evidence="1 9">Membrane</location>
        <topology evidence="1 9">Multi-pass membrane protein</topology>
    </subcellularLocation>
</comment>
<dbReference type="InterPro" id="IPR004667">
    <property type="entry name" value="ADP_ATP_car_bac_type"/>
</dbReference>
<keyword evidence="4 9" id="KW-0812">Transmembrane</keyword>
<reference evidence="10 11" key="1">
    <citation type="submission" date="2021-05" db="EMBL/GenBank/DDBJ databases">
        <title>Ecology and evolution of chlamydial symbionts of arthropods.</title>
        <authorList>
            <person name="Halter T."/>
            <person name="Sixt B.S."/>
            <person name="Toenshoff E.R."/>
            <person name="Koestlbacher S."/>
            <person name="Schulz F."/>
            <person name="Kostanjsek R."/>
            <person name="Collingro A."/>
            <person name="Hendrickx F."/>
            <person name="Horn M."/>
        </authorList>
    </citation>
    <scope>NUCLEOTIDE SEQUENCE [LARGE SCALE GENOMIC DNA]</scope>
    <source>
        <strain evidence="10 11">15C</strain>
    </source>
</reference>